<organism evidence="2 3">
    <name type="scientific">Ramazzottius varieornatus</name>
    <name type="common">Water bear</name>
    <name type="synonym">Tardigrade</name>
    <dbReference type="NCBI Taxonomy" id="947166"/>
    <lineage>
        <taxon>Eukaryota</taxon>
        <taxon>Metazoa</taxon>
        <taxon>Ecdysozoa</taxon>
        <taxon>Tardigrada</taxon>
        <taxon>Eutardigrada</taxon>
        <taxon>Parachela</taxon>
        <taxon>Hypsibioidea</taxon>
        <taxon>Ramazzottiidae</taxon>
        <taxon>Ramazzottius</taxon>
    </lineage>
</organism>
<evidence type="ECO:0000256" key="1">
    <source>
        <dbReference type="SAM" id="MobiDB-lite"/>
    </source>
</evidence>
<comment type="caution">
    <text evidence="2">The sequence shown here is derived from an EMBL/GenBank/DDBJ whole genome shotgun (WGS) entry which is preliminary data.</text>
</comment>
<protein>
    <submittedName>
        <fullName evidence="2">Uncharacterized protein</fullName>
    </submittedName>
</protein>
<sequence>MGRDGQVDLVHELSTMSLEDEENSQVLPPEVQSKKLRKKPVAEVERPSELTLALRRLLDHNVDLNTAIENLEKVNEKVKREELESRDDSGAWSSEEDESDESIPNRYVSPPGKLISGKLVRACGSILSR</sequence>
<keyword evidence="3" id="KW-1185">Reference proteome</keyword>
<reference evidence="2 3" key="1">
    <citation type="journal article" date="2016" name="Nat. Commun.">
        <title>Extremotolerant tardigrade genome and improved radiotolerance of human cultured cells by tardigrade-unique protein.</title>
        <authorList>
            <person name="Hashimoto T."/>
            <person name="Horikawa D.D."/>
            <person name="Saito Y."/>
            <person name="Kuwahara H."/>
            <person name="Kozuka-Hata H."/>
            <person name="Shin-I T."/>
            <person name="Minakuchi Y."/>
            <person name="Ohishi K."/>
            <person name="Motoyama A."/>
            <person name="Aizu T."/>
            <person name="Enomoto A."/>
            <person name="Kondo K."/>
            <person name="Tanaka S."/>
            <person name="Hara Y."/>
            <person name="Koshikawa S."/>
            <person name="Sagara H."/>
            <person name="Miura T."/>
            <person name="Yokobori S."/>
            <person name="Miyagawa K."/>
            <person name="Suzuki Y."/>
            <person name="Kubo T."/>
            <person name="Oyama M."/>
            <person name="Kohara Y."/>
            <person name="Fujiyama A."/>
            <person name="Arakawa K."/>
            <person name="Katayama T."/>
            <person name="Toyoda A."/>
            <person name="Kunieda T."/>
        </authorList>
    </citation>
    <scope>NUCLEOTIDE SEQUENCE [LARGE SCALE GENOMIC DNA]</scope>
    <source>
        <strain evidence="2 3">YOKOZUNA-1</strain>
    </source>
</reference>
<dbReference type="Proteomes" id="UP000186922">
    <property type="component" value="Unassembled WGS sequence"/>
</dbReference>
<gene>
    <name evidence="2" type="primary">RvY_18397-1</name>
    <name evidence="2" type="synonym">RvY_18397.1</name>
    <name evidence="2" type="ORF">RvY_18397</name>
</gene>
<evidence type="ECO:0000313" key="2">
    <source>
        <dbReference type="EMBL" id="GAV08749.1"/>
    </source>
</evidence>
<dbReference type="EMBL" id="BDGG01000018">
    <property type="protein sequence ID" value="GAV08749.1"/>
    <property type="molecule type" value="Genomic_DNA"/>
</dbReference>
<feature type="region of interest" description="Disordered" evidence="1">
    <location>
        <begin position="75"/>
        <end position="113"/>
    </location>
</feature>
<evidence type="ECO:0000313" key="3">
    <source>
        <dbReference type="Proteomes" id="UP000186922"/>
    </source>
</evidence>
<proteinExistence type="predicted"/>
<dbReference type="AlphaFoldDB" id="A0A1D1WB70"/>
<name>A0A1D1WB70_RAMVA</name>
<feature type="compositionally biased region" description="Basic and acidic residues" evidence="1">
    <location>
        <begin position="75"/>
        <end position="89"/>
    </location>
</feature>
<accession>A0A1D1WB70</accession>